<evidence type="ECO:0000259" key="11">
    <source>
        <dbReference type="PROSITE" id="PS50885"/>
    </source>
</evidence>
<feature type="domain" description="Methyl-accepting transducer" evidence="10">
    <location>
        <begin position="387"/>
        <end position="658"/>
    </location>
</feature>
<keyword evidence="2" id="KW-1003">Cell membrane</keyword>
<dbReference type="Proteomes" id="UP001222800">
    <property type="component" value="Chromosome"/>
</dbReference>
<evidence type="ECO:0000256" key="5">
    <source>
        <dbReference type="ARBA" id="ARBA00023136"/>
    </source>
</evidence>
<keyword evidence="3 9" id="KW-0812">Transmembrane</keyword>
<evidence type="ECO:0000313" key="13">
    <source>
        <dbReference type="Proteomes" id="UP001222800"/>
    </source>
</evidence>
<evidence type="ECO:0000259" key="10">
    <source>
        <dbReference type="PROSITE" id="PS50111"/>
    </source>
</evidence>
<dbReference type="SUPFAM" id="SSF103190">
    <property type="entry name" value="Sensory domain-like"/>
    <property type="match status" value="2"/>
</dbReference>
<reference evidence="12 13" key="1">
    <citation type="submission" date="2023-03" db="EMBL/GenBank/DDBJ databases">
        <title>Complete genome sequence of Tepidibacter sp. SWIR-1, isolated from a deep-sea hydrothermal vent.</title>
        <authorList>
            <person name="Li X."/>
        </authorList>
    </citation>
    <scope>NUCLEOTIDE SEQUENCE [LARGE SCALE GENOMIC DNA]</scope>
    <source>
        <strain evidence="12 13">SWIR-1</strain>
    </source>
</reference>
<dbReference type="EMBL" id="CP120733">
    <property type="protein sequence ID" value="WFD11035.1"/>
    <property type="molecule type" value="Genomic_DNA"/>
</dbReference>
<dbReference type="SUPFAM" id="SSF58104">
    <property type="entry name" value="Methyl-accepting chemotaxis protein (MCP) signaling domain"/>
    <property type="match status" value="1"/>
</dbReference>
<dbReference type="Pfam" id="PF00672">
    <property type="entry name" value="HAMP"/>
    <property type="match status" value="1"/>
</dbReference>
<keyword evidence="5 9" id="KW-0472">Membrane</keyword>
<keyword evidence="6 8" id="KW-0807">Transducer</keyword>
<dbReference type="InterPro" id="IPR004089">
    <property type="entry name" value="MCPsignal_dom"/>
</dbReference>
<evidence type="ECO:0000256" key="1">
    <source>
        <dbReference type="ARBA" id="ARBA00004651"/>
    </source>
</evidence>
<evidence type="ECO:0000256" key="4">
    <source>
        <dbReference type="ARBA" id="ARBA00022989"/>
    </source>
</evidence>
<evidence type="ECO:0000256" key="3">
    <source>
        <dbReference type="ARBA" id="ARBA00022692"/>
    </source>
</evidence>
<evidence type="ECO:0000256" key="9">
    <source>
        <dbReference type="SAM" id="Phobius"/>
    </source>
</evidence>
<evidence type="ECO:0000313" key="12">
    <source>
        <dbReference type="EMBL" id="WFD11035.1"/>
    </source>
</evidence>
<dbReference type="Gene3D" id="1.10.287.950">
    <property type="entry name" value="Methyl-accepting chemotaxis protein"/>
    <property type="match status" value="1"/>
</dbReference>
<dbReference type="InterPro" id="IPR029151">
    <property type="entry name" value="Sensor-like_sf"/>
</dbReference>
<keyword evidence="4 9" id="KW-1133">Transmembrane helix</keyword>
<evidence type="ECO:0000256" key="7">
    <source>
        <dbReference type="ARBA" id="ARBA00029447"/>
    </source>
</evidence>
<comment type="similarity">
    <text evidence="7">Belongs to the methyl-accepting chemotaxis (MCP) protein family.</text>
</comment>
<dbReference type="Pfam" id="PF17203">
    <property type="entry name" value="sCache_3_2"/>
    <property type="match status" value="1"/>
</dbReference>
<evidence type="ECO:0000256" key="2">
    <source>
        <dbReference type="ARBA" id="ARBA00022475"/>
    </source>
</evidence>
<dbReference type="SMART" id="SM00283">
    <property type="entry name" value="MA"/>
    <property type="match status" value="1"/>
</dbReference>
<feature type="domain" description="HAMP" evidence="11">
    <location>
        <begin position="316"/>
        <end position="368"/>
    </location>
</feature>
<evidence type="ECO:0000256" key="8">
    <source>
        <dbReference type="PROSITE-ProRule" id="PRU00284"/>
    </source>
</evidence>
<proteinExistence type="inferred from homology"/>
<dbReference type="Pfam" id="PF00015">
    <property type="entry name" value="MCPsignal"/>
    <property type="match status" value="1"/>
</dbReference>
<dbReference type="CDD" id="cd06225">
    <property type="entry name" value="HAMP"/>
    <property type="match status" value="1"/>
</dbReference>
<dbReference type="PANTHER" id="PTHR32089">
    <property type="entry name" value="METHYL-ACCEPTING CHEMOTAXIS PROTEIN MCPB"/>
    <property type="match status" value="1"/>
</dbReference>
<gene>
    <name evidence="12" type="ORF">P4S50_02875</name>
</gene>
<feature type="transmembrane region" description="Helical" evidence="9">
    <location>
        <begin position="297"/>
        <end position="319"/>
    </location>
</feature>
<dbReference type="InterPro" id="IPR003660">
    <property type="entry name" value="HAMP_dom"/>
</dbReference>
<dbReference type="RefSeq" id="WP_277732999.1">
    <property type="nucleotide sequence ID" value="NZ_CP120733.1"/>
</dbReference>
<dbReference type="Gene3D" id="3.30.450.20">
    <property type="entry name" value="PAS domain"/>
    <property type="match status" value="1"/>
</dbReference>
<name>A0ABY8EGQ7_9FIRM</name>
<comment type="subcellular location">
    <subcellularLocation>
        <location evidence="1">Cell membrane</location>
        <topology evidence="1">Multi-pass membrane protein</topology>
    </subcellularLocation>
</comment>
<dbReference type="PANTHER" id="PTHR32089:SF112">
    <property type="entry name" value="LYSOZYME-LIKE PROTEIN-RELATED"/>
    <property type="match status" value="1"/>
</dbReference>
<dbReference type="CDD" id="cd11386">
    <property type="entry name" value="MCP_signal"/>
    <property type="match status" value="1"/>
</dbReference>
<dbReference type="InterPro" id="IPR033463">
    <property type="entry name" value="sCache_3"/>
</dbReference>
<feature type="transmembrane region" description="Helical" evidence="9">
    <location>
        <begin position="16"/>
        <end position="36"/>
    </location>
</feature>
<keyword evidence="13" id="KW-1185">Reference proteome</keyword>
<dbReference type="PROSITE" id="PS50885">
    <property type="entry name" value="HAMP"/>
    <property type="match status" value="1"/>
</dbReference>
<dbReference type="PROSITE" id="PS50111">
    <property type="entry name" value="CHEMOTAXIS_TRANSDUC_2"/>
    <property type="match status" value="1"/>
</dbReference>
<protein>
    <submittedName>
        <fullName evidence="12">Methyl-accepting chemotaxis protein</fullName>
    </submittedName>
</protein>
<evidence type="ECO:0000256" key="6">
    <source>
        <dbReference type="ARBA" id="ARBA00023224"/>
    </source>
</evidence>
<accession>A0ABY8EGQ7</accession>
<dbReference type="SMART" id="SM00304">
    <property type="entry name" value="HAMP"/>
    <property type="match status" value="1"/>
</dbReference>
<sequence length="674" mass="74015">MKIKFNFNLNSIKTKITAIILLVIMVILTISTYLSIQTIDESMKKQLREDGLGLVKEITSQLERNSIAIDQIDEMLGNTIVSVAYIIGSKEQISNEYLMQVAENTGVSEIDVTDTNGVIIYSNLIENLGYKYPDTHAVKPLLEGSSDKVVEDIRKSEVSGDYYKYGATRLQNGGIVQVGIIANSIEEMQRSMDVQTVVDKMTEQDNIVFALFIDKNLNAVAHSEKDRIGMQLSDEGSIQAAQNGEQYTSEFMYKDTIPVYDVLMPVYDNGEHIGAIDIGISKKNLNSAIRSTMIKSIITAIVTFILSASIIIFVLGKMIDPIQKVVQVSKKVSDGDLTEKIDIKSNDEIGVLTEGFNDMIDNLSGITTKIQDVTLSVSSFSQELLASTEQAAMVSEQIALSTQDIAQGSEKQSLATNNVLNNIKEVGESMDHIKNEIVDVVDNANETSKLALQGREKMKDMITQMDVIKESVGYTSDVMIDLDEASKEIGDILEVINNIADQTNLLALNAAIEAARAGESGRGFAVVADEIRKLAEESMKSSDKIKDLITATQQNTQRASGAINQGAEETKKGESIVTEVSEYLERILDGFDLTKEKLLITSDNIADSNEKSQQVREFAREIEGISMDAVANTEEVAASSQEQSATINEMTKSAEQLSSMALELEEVTKQFKLN</sequence>
<organism evidence="12 13">
    <name type="scientific">Tepidibacter hydrothermalis</name>
    <dbReference type="NCBI Taxonomy" id="3036126"/>
    <lineage>
        <taxon>Bacteria</taxon>
        <taxon>Bacillati</taxon>
        <taxon>Bacillota</taxon>
        <taxon>Clostridia</taxon>
        <taxon>Peptostreptococcales</taxon>
        <taxon>Peptostreptococcaceae</taxon>
        <taxon>Tepidibacter</taxon>
    </lineage>
</organism>
<dbReference type="Gene3D" id="6.10.340.10">
    <property type="match status" value="1"/>
</dbReference>